<accession>A0ABT1W8U3</accession>
<keyword evidence="1" id="KW-0472">Membrane</keyword>
<dbReference type="RefSeq" id="WP_422864139.1">
    <property type="nucleotide sequence ID" value="NZ_JAMSKV010000007.1"/>
</dbReference>
<keyword evidence="1" id="KW-0812">Transmembrane</keyword>
<proteinExistence type="predicted"/>
<dbReference type="EMBL" id="JAMSKV010000007">
    <property type="protein sequence ID" value="MCQ8278657.1"/>
    <property type="molecule type" value="Genomic_DNA"/>
</dbReference>
<feature type="transmembrane region" description="Helical" evidence="1">
    <location>
        <begin position="22"/>
        <end position="46"/>
    </location>
</feature>
<keyword evidence="3" id="KW-1185">Reference proteome</keyword>
<organism evidence="2 3">
    <name type="scientific">Endosaccharibacter trunci</name>
    <dbReference type="NCBI Taxonomy" id="2812733"/>
    <lineage>
        <taxon>Bacteria</taxon>
        <taxon>Pseudomonadati</taxon>
        <taxon>Pseudomonadota</taxon>
        <taxon>Alphaproteobacteria</taxon>
        <taxon>Acetobacterales</taxon>
        <taxon>Acetobacteraceae</taxon>
        <taxon>Endosaccharibacter</taxon>
    </lineage>
</organism>
<reference evidence="2 3" key="1">
    <citation type="submission" date="2022-06" db="EMBL/GenBank/DDBJ databases">
        <title>Endosaccharibacter gen. nov., sp. nov., endophytic bacteria isolated from sugarcane.</title>
        <authorList>
            <person name="Pitiwittayakul N."/>
            <person name="Yukphan P."/>
            <person name="Charoenyingcharoen P."/>
            <person name="Tanasupawat S."/>
        </authorList>
    </citation>
    <scope>NUCLEOTIDE SEQUENCE [LARGE SCALE GENOMIC DNA]</scope>
    <source>
        <strain evidence="2 3">KSS8</strain>
    </source>
</reference>
<sequence length="47" mass="5132">MQTEQVSTRSNNARLKRRVATLAARCAMLSWIVLAAMPVAVVVFSIA</sequence>
<evidence type="ECO:0000313" key="2">
    <source>
        <dbReference type="EMBL" id="MCQ8278657.1"/>
    </source>
</evidence>
<protein>
    <submittedName>
        <fullName evidence="2">Uncharacterized protein</fullName>
    </submittedName>
</protein>
<evidence type="ECO:0000313" key="3">
    <source>
        <dbReference type="Proteomes" id="UP001524587"/>
    </source>
</evidence>
<name>A0ABT1W8U3_9PROT</name>
<evidence type="ECO:0000256" key="1">
    <source>
        <dbReference type="SAM" id="Phobius"/>
    </source>
</evidence>
<gene>
    <name evidence="2" type="ORF">NFI95_09355</name>
</gene>
<keyword evidence="1" id="KW-1133">Transmembrane helix</keyword>
<comment type="caution">
    <text evidence="2">The sequence shown here is derived from an EMBL/GenBank/DDBJ whole genome shotgun (WGS) entry which is preliminary data.</text>
</comment>
<dbReference type="Proteomes" id="UP001524587">
    <property type="component" value="Unassembled WGS sequence"/>
</dbReference>